<dbReference type="Gramene" id="Pp3c13_12620V3.3">
    <property type="protein sequence ID" value="Pp3c13_12620V3.3"/>
    <property type="gene ID" value="Pp3c13_12620"/>
</dbReference>
<evidence type="ECO:0000256" key="11">
    <source>
        <dbReference type="SAM" id="Phobius"/>
    </source>
</evidence>
<dbReference type="GeneID" id="112290504"/>
<dbReference type="SMART" id="SM00320">
    <property type="entry name" value="WD40"/>
    <property type="match status" value="3"/>
</dbReference>
<dbReference type="AlphaFoldDB" id="A0A2K1JLN5"/>
<evidence type="ECO:0000313" key="14">
    <source>
        <dbReference type="Proteomes" id="UP000006727"/>
    </source>
</evidence>
<dbReference type="KEGG" id="ppp:112290504"/>
<evidence type="ECO:0000313" key="13">
    <source>
        <dbReference type="EnsemblPlants" id="Pp3c13_12620V3.1"/>
    </source>
</evidence>
<dbReference type="FunCoup" id="A0A2K1JLN5">
    <property type="interactions" value="3282"/>
</dbReference>
<evidence type="ECO:0000256" key="6">
    <source>
        <dbReference type="ARBA" id="ARBA00022824"/>
    </source>
</evidence>
<evidence type="ECO:0000256" key="3">
    <source>
        <dbReference type="ARBA" id="ARBA00022574"/>
    </source>
</evidence>
<dbReference type="EMBL" id="ABEU02000013">
    <property type="protein sequence ID" value="PNR42460.1"/>
    <property type="molecule type" value="Genomic_DNA"/>
</dbReference>
<dbReference type="SUPFAM" id="SSF50978">
    <property type="entry name" value="WD40 repeat-like"/>
    <property type="match status" value="1"/>
</dbReference>
<dbReference type="STRING" id="3218.A0A2K1JLN5"/>
<dbReference type="InterPro" id="IPR036322">
    <property type="entry name" value="WD40_repeat_dom_sf"/>
</dbReference>
<accession>A0A2K1JLN5</accession>
<feature type="transmembrane region" description="Helical" evidence="11">
    <location>
        <begin position="338"/>
        <end position="359"/>
    </location>
</feature>
<dbReference type="RefSeq" id="XP_024392587.1">
    <property type="nucleotide sequence ID" value="XM_024536819.2"/>
</dbReference>
<dbReference type="OMA" id="WNIVELE"/>
<organism evidence="12">
    <name type="scientific">Physcomitrium patens</name>
    <name type="common">Spreading-leaved earth moss</name>
    <name type="synonym">Physcomitrella patens</name>
    <dbReference type="NCBI Taxonomy" id="3218"/>
    <lineage>
        <taxon>Eukaryota</taxon>
        <taxon>Viridiplantae</taxon>
        <taxon>Streptophyta</taxon>
        <taxon>Embryophyta</taxon>
        <taxon>Bryophyta</taxon>
        <taxon>Bryophytina</taxon>
        <taxon>Bryopsida</taxon>
        <taxon>Funariidae</taxon>
        <taxon>Funariales</taxon>
        <taxon>Funariaceae</taxon>
        <taxon>Physcomitrium</taxon>
    </lineage>
</organism>
<evidence type="ECO:0000313" key="12">
    <source>
        <dbReference type="EMBL" id="PNR42460.1"/>
    </source>
</evidence>
<dbReference type="GO" id="GO:0003400">
    <property type="term" value="P:regulation of COPII vesicle coating"/>
    <property type="evidence" value="ECO:0000318"/>
    <property type="project" value="GO_Central"/>
</dbReference>
<keyword evidence="4 11" id="KW-0812">Transmembrane</keyword>
<dbReference type="GO" id="GO:0005085">
    <property type="term" value="F:guanyl-nucleotide exchange factor activity"/>
    <property type="evidence" value="ECO:0007669"/>
    <property type="project" value="InterPro"/>
</dbReference>
<reference evidence="12 14" key="2">
    <citation type="journal article" date="2018" name="Plant J.">
        <title>The Physcomitrella patens chromosome-scale assembly reveals moss genome structure and evolution.</title>
        <authorList>
            <person name="Lang D."/>
            <person name="Ullrich K.K."/>
            <person name="Murat F."/>
            <person name="Fuchs J."/>
            <person name="Jenkins J."/>
            <person name="Haas F.B."/>
            <person name="Piednoel M."/>
            <person name="Gundlach H."/>
            <person name="Van Bel M."/>
            <person name="Meyberg R."/>
            <person name="Vives C."/>
            <person name="Morata J."/>
            <person name="Symeonidi A."/>
            <person name="Hiss M."/>
            <person name="Muchero W."/>
            <person name="Kamisugi Y."/>
            <person name="Saleh O."/>
            <person name="Blanc G."/>
            <person name="Decker E.L."/>
            <person name="van Gessel N."/>
            <person name="Grimwood J."/>
            <person name="Hayes R.D."/>
            <person name="Graham S.W."/>
            <person name="Gunter L.E."/>
            <person name="McDaniel S.F."/>
            <person name="Hoernstein S.N.W."/>
            <person name="Larsson A."/>
            <person name="Li F.W."/>
            <person name="Perroud P.F."/>
            <person name="Phillips J."/>
            <person name="Ranjan P."/>
            <person name="Rokshar D.S."/>
            <person name="Rothfels C.J."/>
            <person name="Schneider L."/>
            <person name="Shu S."/>
            <person name="Stevenson D.W."/>
            <person name="Thummler F."/>
            <person name="Tillich M."/>
            <person name="Villarreal Aguilar J.C."/>
            <person name="Widiez T."/>
            <person name="Wong G.K."/>
            <person name="Wymore A."/>
            <person name="Zhang Y."/>
            <person name="Zimmer A.D."/>
            <person name="Quatrano R.S."/>
            <person name="Mayer K.F.X."/>
            <person name="Goodstein D."/>
            <person name="Casacuberta J.M."/>
            <person name="Vandepoele K."/>
            <person name="Reski R."/>
            <person name="Cuming A.C."/>
            <person name="Tuskan G.A."/>
            <person name="Maumus F."/>
            <person name="Salse J."/>
            <person name="Schmutz J."/>
            <person name="Rensing S.A."/>
        </authorList>
    </citation>
    <scope>NUCLEOTIDE SEQUENCE [LARGE SCALE GENOMIC DNA]</scope>
    <source>
        <strain evidence="13 14">cv. Gransden 2004</strain>
    </source>
</reference>
<keyword evidence="7" id="KW-0653">Protein transport</keyword>
<dbReference type="Gene3D" id="2.130.10.10">
    <property type="entry name" value="YVTN repeat-like/Quinoprotein amine dehydrogenase"/>
    <property type="match status" value="1"/>
</dbReference>
<evidence type="ECO:0000256" key="5">
    <source>
        <dbReference type="ARBA" id="ARBA00022737"/>
    </source>
</evidence>
<keyword evidence="5" id="KW-0677">Repeat</keyword>
<dbReference type="GO" id="GO:0006888">
    <property type="term" value="P:endoplasmic reticulum to Golgi vesicle-mediated transport"/>
    <property type="evidence" value="ECO:0000318"/>
    <property type="project" value="GO_Central"/>
</dbReference>
<gene>
    <name evidence="13" type="primary">LOC112290504</name>
    <name evidence="12" type="ORF">PHYPA_017290</name>
</gene>
<dbReference type="Gramene" id="Pp3c13_12620V3.1">
    <property type="protein sequence ID" value="Pp3c13_12620V3.1"/>
    <property type="gene ID" value="Pp3c13_12620"/>
</dbReference>
<dbReference type="EnsemblPlants" id="Pp3c13_12620V3.1">
    <property type="protein sequence ID" value="Pp3c13_12620V3.1"/>
    <property type="gene ID" value="Pp3c13_12620"/>
</dbReference>
<keyword evidence="8 11" id="KW-1133">Transmembrane helix</keyword>
<dbReference type="InterPro" id="IPR045260">
    <property type="entry name" value="Sec12-like"/>
</dbReference>
<proteinExistence type="predicted"/>
<dbReference type="InterPro" id="IPR001680">
    <property type="entry name" value="WD40_rpt"/>
</dbReference>
<evidence type="ECO:0000256" key="4">
    <source>
        <dbReference type="ARBA" id="ARBA00022692"/>
    </source>
</evidence>
<keyword evidence="3" id="KW-0853">WD repeat</keyword>
<keyword evidence="2" id="KW-0813">Transport</keyword>
<evidence type="ECO:0000256" key="9">
    <source>
        <dbReference type="ARBA" id="ARBA00023136"/>
    </source>
</evidence>
<evidence type="ECO:0000256" key="10">
    <source>
        <dbReference type="SAM" id="MobiDB-lite"/>
    </source>
</evidence>
<feature type="region of interest" description="Disordered" evidence="10">
    <location>
        <begin position="378"/>
        <end position="398"/>
    </location>
</feature>
<evidence type="ECO:0000256" key="8">
    <source>
        <dbReference type="ARBA" id="ARBA00022989"/>
    </source>
</evidence>
<keyword evidence="6" id="KW-0256">Endoplasmic reticulum</keyword>
<dbReference type="Pfam" id="PF00400">
    <property type="entry name" value="WD40"/>
    <property type="match status" value="2"/>
</dbReference>
<evidence type="ECO:0000256" key="2">
    <source>
        <dbReference type="ARBA" id="ARBA00022448"/>
    </source>
</evidence>
<dbReference type="PaxDb" id="3218-PP1S5_152V6.2"/>
<dbReference type="OrthoDB" id="538223at2759"/>
<keyword evidence="14" id="KW-1185">Reference proteome</keyword>
<protein>
    <submittedName>
        <fullName evidence="12 13">Uncharacterized protein</fullName>
    </submittedName>
</protein>
<name>A0A2K1JLN5_PHYPA</name>
<dbReference type="PANTHER" id="PTHR23284">
    <property type="entry name" value="PROLACTIN REGULATORY ELEMENT BINDING PROTEIN"/>
    <property type="match status" value="1"/>
</dbReference>
<dbReference type="EnsemblPlants" id="Pp3c13_12620V3.3">
    <property type="protein sequence ID" value="Pp3c13_12620V3.3"/>
    <property type="gene ID" value="Pp3c13_12620"/>
</dbReference>
<dbReference type="GO" id="GO:0015031">
    <property type="term" value="P:protein transport"/>
    <property type="evidence" value="ECO:0007669"/>
    <property type="project" value="UniProtKB-KW"/>
</dbReference>
<evidence type="ECO:0000256" key="7">
    <source>
        <dbReference type="ARBA" id="ARBA00022927"/>
    </source>
</evidence>
<dbReference type="InterPro" id="IPR015943">
    <property type="entry name" value="WD40/YVTN_repeat-like_dom_sf"/>
</dbReference>
<reference evidence="13" key="3">
    <citation type="submission" date="2020-12" db="UniProtKB">
        <authorList>
            <consortium name="EnsemblPlants"/>
        </authorList>
    </citation>
    <scope>IDENTIFICATION</scope>
</reference>
<dbReference type="PANTHER" id="PTHR23284:SF2">
    <property type="entry name" value="SEC12-LIKE PROTEIN 1"/>
    <property type="match status" value="1"/>
</dbReference>
<comment type="subcellular location">
    <subcellularLocation>
        <location evidence="1">Endoplasmic reticulum membrane</location>
        <topology evidence="1">Single-pass membrane protein</topology>
    </subcellularLocation>
</comment>
<sequence>MNGQRRVKYTRPTTRNEDSGAVCGAWAPRAGSVTDSPSALVLLGRDDEEWSKAITLREYNFDSDTISDIIYSISPEDGLPLRLAVHPSGDGVICFFANSCKFFEINPKGACKLKASERELPLLQGLGIQNCICFSGDGSLLATGGKDGHLRIFAWPSCEIALDESQSHRSIQDIDFSLDSGYLASTGEEGACRVWNIVELESLVRLEREKDEKFGYCRFSRDGTQAFLFVSITRGKRGYVGVWNMMDWSKLGLKKLADASISALAISRDGKSLGLGTIEGDVAVVLVRRMEVTQLIGSAHSLSVTGLEFSKHGRSLLSLGADSSARVSRLKKFEWKEWQLYAMLLGMIAFSGLLFLLFFQSSLSDDFWQFPMGREQPARPPREAIWGHPGSLDESYGL</sequence>
<evidence type="ECO:0000256" key="1">
    <source>
        <dbReference type="ARBA" id="ARBA00004389"/>
    </source>
</evidence>
<dbReference type="Proteomes" id="UP000006727">
    <property type="component" value="Chromosome 13"/>
</dbReference>
<dbReference type="GO" id="GO:0005789">
    <property type="term" value="C:endoplasmic reticulum membrane"/>
    <property type="evidence" value="ECO:0000318"/>
    <property type="project" value="GO_Central"/>
</dbReference>
<reference evidence="12 14" key="1">
    <citation type="journal article" date="2008" name="Science">
        <title>The Physcomitrella genome reveals evolutionary insights into the conquest of land by plants.</title>
        <authorList>
            <person name="Rensing S."/>
            <person name="Lang D."/>
            <person name="Zimmer A."/>
            <person name="Terry A."/>
            <person name="Salamov A."/>
            <person name="Shapiro H."/>
            <person name="Nishiyama T."/>
            <person name="Perroud P.-F."/>
            <person name="Lindquist E."/>
            <person name="Kamisugi Y."/>
            <person name="Tanahashi T."/>
            <person name="Sakakibara K."/>
            <person name="Fujita T."/>
            <person name="Oishi K."/>
            <person name="Shin-I T."/>
            <person name="Kuroki Y."/>
            <person name="Toyoda A."/>
            <person name="Suzuki Y."/>
            <person name="Hashimoto A."/>
            <person name="Yamaguchi K."/>
            <person name="Sugano A."/>
            <person name="Kohara Y."/>
            <person name="Fujiyama A."/>
            <person name="Anterola A."/>
            <person name="Aoki S."/>
            <person name="Ashton N."/>
            <person name="Barbazuk W.B."/>
            <person name="Barker E."/>
            <person name="Bennetzen J."/>
            <person name="Bezanilla M."/>
            <person name="Blankenship R."/>
            <person name="Cho S.H."/>
            <person name="Dutcher S."/>
            <person name="Estelle M."/>
            <person name="Fawcett J.A."/>
            <person name="Gundlach H."/>
            <person name="Hanada K."/>
            <person name="Heyl A."/>
            <person name="Hicks K.A."/>
            <person name="Hugh J."/>
            <person name="Lohr M."/>
            <person name="Mayer K."/>
            <person name="Melkozernov A."/>
            <person name="Murata T."/>
            <person name="Nelson D."/>
            <person name="Pils B."/>
            <person name="Prigge M."/>
            <person name="Reiss B."/>
            <person name="Renner T."/>
            <person name="Rombauts S."/>
            <person name="Rushton P."/>
            <person name="Sanderfoot A."/>
            <person name="Schween G."/>
            <person name="Shiu S.-H."/>
            <person name="Stueber K."/>
            <person name="Theodoulou F.L."/>
            <person name="Tu H."/>
            <person name="Van de Peer Y."/>
            <person name="Verrier P.J."/>
            <person name="Waters E."/>
            <person name="Wood A."/>
            <person name="Yang L."/>
            <person name="Cove D."/>
            <person name="Cuming A."/>
            <person name="Hasebe M."/>
            <person name="Lucas S."/>
            <person name="Mishler D.B."/>
            <person name="Reski R."/>
            <person name="Grigoriev I."/>
            <person name="Quatrano R.S."/>
            <person name="Boore J.L."/>
        </authorList>
    </citation>
    <scope>NUCLEOTIDE SEQUENCE [LARGE SCALE GENOMIC DNA]</scope>
    <source>
        <strain evidence="13 14">cv. Gransden 2004</strain>
    </source>
</reference>
<keyword evidence="9 11" id="KW-0472">Membrane</keyword>